<dbReference type="SUPFAM" id="SSF46626">
    <property type="entry name" value="Cytochrome c"/>
    <property type="match status" value="1"/>
</dbReference>
<evidence type="ECO:0000313" key="3">
    <source>
        <dbReference type="Proteomes" id="UP000186308"/>
    </source>
</evidence>
<gene>
    <name evidence="2" type="ORF">SAMN05421828_14513</name>
</gene>
<protein>
    <submittedName>
        <fullName evidence="2">Sulfite dehydrogenase (Cytochrome) subunit SorB</fullName>
    </submittedName>
</protein>
<dbReference type="OrthoDB" id="9789237at2"/>
<feature type="signal peptide" evidence="1">
    <location>
        <begin position="1"/>
        <end position="22"/>
    </location>
</feature>
<sequence>MKIKTIALLAGGVLSISAFALAATPAPIFKSESVKIPVPGAYFQGTDAAVLNQNCAYCHSAGFVNRQPVIPQAAWTGEVTKMKKVFGAPYSTAEIPKLVDALVARQKERK</sequence>
<keyword evidence="3" id="KW-1185">Reference proteome</keyword>
<dbReference type="Gene3D" id="1.10.760.10">
    <property type="entry name" value="Cytochrome c-like domain"/>
    <property type="match status" value="1"/>
</dbReference>
<comment type="caution">
    <text evidence="2">The sequence shown here is derived from an EMBL/GenBank/DDBJ whole genome shotgun (WGS) entry which is preliminary data.</text>
</comment>
<dbReference type="Proteomes" id="UP000186308">
    <property type="component" value="Unassembled WGS sequence"/>
</dbReference>
<evidence type="ECO:0000313" key="2">
    <source>
        <dbReference type="EMBL" id="SIR52252.1"/>
    </source>
</evidence>
<dbReference type="RefSeq" id="WP_029314358.1">
    <property type="nucleotide sequence ID" value="NZ_FTNE01000045.1"/>
</dbReference>
<dbReference type="AlphaFoldDB" id="A0A8G2CNY2"/>
<proteinExistence type="predicted"/>
<feature type="chain" id="PRO_5034322875" evidence="1">
    <location>
        <begin position="23"/>
        <end position="110"/>
    </location>
</feature>
<accession>A0A8G2CNY2</accession>
<keyword evidence="1" id="KW-0732">Signal</keyword>
<dbReference type="EMBL" id="FTNE01000045">
    <property type="protein sequence ID" value="SIR52252.1"/>
    <property type="molecule type" value="Genomic_DNA"/>
</dbReference>
<dbReference type="InterPro" id="IPR036909">
    <property type="entry name" value="Cyt_c-like_dom_sf"/>
</dbReference>
<organism evidence="2 3">
    <name type="scientific">Acidiphilium rubrum</name>
    <dbReference type="NCBI Taxonomy" id="526"/>
    <lineage>
        <taxon>Bacteria</taxon>
        <taxon>Pseudomonadati</taxon>
        <taxon>Pseudomonadota</taxon>
        <taxon>Alphaproteobacteria</taxon>
        <taxon>Acetobacterales</taxon>
        <taxon>Acidocellaceae</taxon>
        <taxon>Acidiphilium</taxon>
    </lineage>
</organism>
<dbReference type="GO" id="GO:0020037">
    <property type="term" value="F:heme binding"/>
    <property type="evidence" value="ECO:0007669"/>
    <property type="project" value="InterPro"/>
</dbReference>
<name>A0A8G2CNY2_ACIRU</name>
<dbReference type="GO" id="GO:0009055">
    <property type="term" value="F:electron transfer activity"/>
    <property type="evidence" value="ECO:0007669"/>
    <property type="project" value="InterPro"/>
</dbReference>
<evidence type="ECO:0000256" key="1">
    <source>
        <dbReference type="SAM" id="SignalP"/>
    </source>
</evidence>
<reference evidence="2 3" key="1">
    <citation type="submission" date="2017-01" db="EMBL/GenBank/DDBJ databases">
        <authorList>
            <person name="Varghese N."/>
            <person name="Submissions S."/>
        </authorList>
    </citation>
    <scope>NUCLEOTIDE SEQUENCE [LARGE SCALE GENOMIC DNA]</scope>
    <source>
        <strain evidence="2 3">ATCC 35905</strain>
    </source>
</reference>